<dbReference type="CDD" id="cd17574">
    <property type="entry name" value="REC_OmpR"/>
    <property type="match status" value="1"/>
</dbReference>
<evidence type="ECO:0000256" key="9">
    <source>
        <dbReference type="PROSITE-ProRule" id="PRU00169"/>
    </source>
</evidence>
<feature type="modified residue" description="4-aspartylphosphate" evidence="9">
    <location>
        <position position="51"/>
    </location>
</feature>
<comment type="subcellular location">
    <subcellularLocation>
        <location evidence="1">Cytoplasm</location>
    </subcellularLocation>
</comment>
<dbReference type="CDD" id="cd00383">
    <property type="entry name" value="trans_reg_C"/>
    <property type="match status" value="1"/>
</dbReference>
<dbReference type="Gene3D" id="6.10.250.690">
    <property type="match status" value="1"/>
</dbReference>
<feature type="domain" description="OmpR/PhoB-type" evidence="12">
    <location>
        <begin position="127"/>
        <end position="224"/>
    </location>
</feature>
<evidence type="ECO:0000313" key="13">
    <source>
        <dbReference type="EMBL" id="QMT18019.1"/>
    </source>
</evidence>
<evidence type="ECO:0000256" key="5">
    <source>
        <dbReference type="ARBA" id="ARBA00023015"/>
    </source>
</evidence>
<dbReference type="Pfam" id="PF00072">
    <property type="entry name" value="Response_reg"/>
    <property type="match status" value="1"/>
</dbReference>
<evidence type="ECO:0000259" key="12">
    <source>
        <dbReference type="PROSITE" id="PS51755"/>
    </source>
</evidence>
<dbReference type="FunFam" id="1.10.10.10:FF:000018">
    <property type="entry name" value="DNA-binding response regulator ResD"/>
    <property type="match status" value="1"/>
</dbReference>
<accession>A0A7D7RPD8</accession>
<dbReference type="GO" id="GO:0005829">
    <property type="term" value="C:cytosol"/>
    <property type="evidence" value="ECO:0007669"/>
    <property type="project" value="TreeGrafter"/>
</dbReference>
<keyword evidence="2" id="KW-0963">Cytoplasm</keyword>
<keyword evidence="3 9" id="KW-0597">Phosphoprotein</keyword>
<dbReference type="SMART" id="SM00448">
    <property type="entry name" value="REC"/>
    <property type="match status" value="1"/>
</dbReference>
<dbReference type="SMART" id="SM00862">
    <property type="entry name" value="Trans_reg_C"/>
    <property type="match status" value="1"/>
</dbReference>
<feature type="DNA-binding region" description="OmpR/PhoB-type" evidence="10">
    <location>
        <begin position="127"/>
        <end position="224"/>
    </location>
</feature>
<evidence type="ECO:0000256" key="10">
    <source>
        <dbReference type="PROSITE-ProRule" id="PRU01091"/>
    </source>
</evidence>
<dbReference type="InterPro" id="IPR011006">
    <property type="entry name" value="CheY-like_superfamily"/>
</dbReference>
<dbReference type="PANTHER" id="PTHR48111:SF44">
    <property type="entry name" value="TRANSCRIPTIONAL REGULATORY PROTEIN RESD"/>
    <property type="match status" value="1"/>
</dbReference>
<keyword evidence="8" id="KW-0804">Transcription</keyword>
<dbReference type="EMBL" id="CP059540">
    <property type="protein sequence ID" value="QMT18019.1"/>
    <property type="molecule type" value="Genomic_DNA"/>
</dbReference>
<protein>
    <submittedName>
        <fullName evidence="13">Response regulator transcription factor</fullName>
    </submittedName>
</protein>
<dbReference type="SUPFAM" id="SSF52172">
    <property type="entry name" value="CheY-like"/>
    <property type="match status" value="1"/>
</dbReference>
<evidence type="ECO:0000256" key="1">
    <source>
        <dbReference type="ARBA" id="ARBA00004496"/>
    </source>
</evidence>
<name>A0A7D7RPD8_PLAMR</name>
<evidence type="ECO:0000256" key="3">
    <source>
        <dbReference type="ARBA" id="ARBA00022553"/>
    </source>
</evidence>
<dbReference type="InterPro" id="IPR036388">
    <property type="entry name" value="WH-like_DNA-bd_sf"/>
</dbReference>
<dbReference type="PROSITE" id="PS51755">
    <property type="entry name" value="OMPR_PHOB"/>
    <property type="match status" value="1"/>
</dbReference>
<sequence length="225" mass="24907">MNILVIDDEQTMRDLLSRTLKDAGYSVLQAPTGELGIEKIQSETVDFVILDIMMAGQDGFTICRRVREFSEVPILMLTAIAGSEADKIKGLRAGADDYLIKPFSRGELLARIEAILRRTKGASFKPEPVLSNGRIELNEAMRQVTADGKGVTLTRKEFDLLALFLAHPGQVFSREQLMEKLWGEQALNVTTRTVDTHIKTLRIKLGDAGSAIETVWGLGYKVVAE</sequence>
<dbReference type="InterPro" id="IPR039420">
    <property type="entry name" value="WalR-like"/>
</dbReference>
<dbReference type="Proteomes" id="UP000514716">
    <property type="component" value="Chromosome"/>
</dbReference>
<keyword evidence="5" id="KW-0805">Transcription regulation</keyword>
<dbReference type="GO" id="GO:0032993">
    <property type="term" value="C:protein-DNA complex"/>
    <property type="evidence" value="ECO:0007669"/>
    <property type="project" value="TreeGrafter"/>
</dbReference>
<evidence type="ECO:0000256" key="4">
    <source>
        <dbReference type="ARBA" id="ARBA00023012"/>
    </source>
</evidence>
<evidence type="ECO:0000313" key="14">
    <source>
        <dbReference type="Proteomes" id="UP000514716"/>
    </source>
</evidence>
<dbReference type="InterPro" id="IPR001789">
    <property type="entry name" value="Sig_transdc_resp-reg_receiver"/>
</dbReference>
<dbReference type="GO" id="GO:0000156">
    <property type="term" value="F:phosphorelay response regulator activity"/>
    <property type="evidence" value="ECO:0007669"/>
    <property type="project" value="TreeGrafter"/>
</dbReference>
<feature type="domain" description="Response regulatory" evidence="11">
    <location>
        <begin position="2"/>
        <end position="116"/>
    </location>
</feature>
<dbReference type="GO" id="GO:0006355">
    <property type="term" value="P:regulation of DNA-templated transcription"/>
    <property type="evidence" value="ECO:0007669"/>
    <property type="project" value="InterPro"/>
</dbReference>
<evidence type="ECO:0000256" key="2">
    <source>
        <dbReference type="ARBA" id="ARBA00022490"/>
    </source>
</evidence>
<evidence type="ECO:0000256" key="7">
    <source>
        <dbReference type="ARBA" id="ARBA00023159"/>
    </source>
</evidence>
<dbReference type="PROSITE" id="PS50110">
    <property type="entry name" value="RESPONSE_REGULATORY"/>
    <property type="match status" value="1"/>
</dbReference>
<keyword evidence="6 10" id="KW-0238">DNA-binding</keyword>
<gene>
    <name evidence="13" type="ORF">H1Q58_03085</name>
</gene>
<dbReference type="FunFam" id="3.40.50.2300:FF:000001">
    <property type="entry name" value="DNA-binding response regulator PhoB"/>
    <property type="match status" value="1"/>
</dbReference>
<dbReference type="Gene3D" id="1.10.10.10">
    <property type="entry name" value="Winged helix-like DNA-binding domain superfamily/Winged helix DNA-binding domain"/>
    <property type="match status" value="1"/>
</dbReference>
<evidence type="ECO:0000256" key="6">
    <source>
        <dbReference type="ARBA" id="ARBA00023125"/>
    </source>
</evidence>
<dbReference type="Pfam" id="PF00486">
    <property type="entry name" value="Trans_reg_C"/>
    <property type="match status" value="1"/>
</dbReference>
<dbReference type="RefSeq" id="WP_182092694.1">
    <property type="nucleotide sequence ID" value="NZ_CP059540.1"/>
</dbReference>
<organism evidence="13 14">
    <name type="scientific">Planococcus maritimus</name>
    <dbReference type="NCBI Taxonomy" id="192421"/>
    <lineage>
        <taxon>Bacteria</taxon>
        <taxon>Bacillati</taxon>
        <taxon>Bacillota</taxon>
        <taxon>Bacilli</taxon>
        <taxon>Bacillales</taxon>
        <taxon>Caryophanaceae</taxon>
        <taxon>Planococcus</taxon>
    </lineage>
</organism>
<dbReference type="AlphaFoldDB" id="A0A7D7RPD8"/>
<evidence type="ECO:0000256" key="8">
    <source>
        <dbReference type="ARBA" id="ARBA00023163"/>
    </source>
</evidence>
<keyword evidence="14" id="KW-1185">Reference proteome</keyword>
<dbReference type="GO" id="GO:0000976">
    <property type="term" value="F:transcription cis-regulatory region binding"/>
    <property type="evidence" value="ECO:0007669"/>
    <property type="project" value="TreeGrafter"/>
</dbReference>
<dbReference type="InterPro" id="IPR001867">
    <property type="entry name" value="OmpR/PhoB-type_DNA-bd"/>
</dbReference>
<keyword evidence="7" id="KW-0010">Activator</keyword>
<keyword evidence="4" id="KW-0902">Two-component regulatory system</keyword>
<dbReference type="Gene3D" id="3.40.50.2300">
    <property type="match status" value="1"/>
</dbReference>
<dbReference type="KEGG" id="pdec:H1Q58_03085"/>
<evidence type="ECO:0000259" key="11">
    <source>
        <dbReference type="PROSITE" id="PS50110"/>
    </source>
</evidence>
<proteinExistence type="predicted"/>
<reference evidence="13 14" key="1">
    <citation type="submission" date="2020-07" db="EMBL/GenBank/DDBJ databases">
        <title>Screening of a cold-adapted Planococcus bacterium producing protease in traditional shrimp paste and protease identification by genome sequencing.</title>
        <authorList>
            <person name="Gao R."/>
            <person name="Leng W."/>
            <person name="Chu Q."/>
            <person name="Wu X."/>
            <person name="Liu H."/>
            <person name="Li X."/>
        </authorList>
    </citation>
    <scope>NUCLEOTIDE SEQUENCE [LARGE SCALE GENOMIC DNA]</scope>
    <source>
        <strain evidence="13 14">XJ11</strain>
    </source>
</reference>
<dbReference type="PANTHER" id="PTHR48111">
    <property type="entry name" value="REGULATOR OF RPOS"/>
    <property type="match status" value="1"/>
</dbReference>